<sequence length="131" mass="15165">MAKALHSMIRVLDEARSVSFYRTAFGLEVADRFPFDGFTLVYLRSPEADFELELTINHDRKEPYALGDGYGHIAFAVDDLDAEHARFTREGLSPNPVKEFFRDDALLARFFFVQDPDGYKIEVLQKHGRYR</sequence>
<dbReference type="Proteomes" id="UP000239772">
    <property type="component" value="Unassembled WGS sequence"/>
</dbReference>
<dbReference type="EMBL" id="PVZS01000011">
    <property type="protein sequence ID" value="PSC04751.1"/>
    <property type="molecule type" value="Genomic_DNA"/>
</dbReference>
<dbReference type="Pfam" id="PF00903">
    <property type="entry name" value="Glyoxalase"/>
    <property type="match status" value="1"/>
</dbReference>
<evidence type="ECO:0000259" key="1">
    <source>
        <dbReference type="PROSITE" id="PS51819"/>
    </source>
</evidence>
<evidence type="ECO:0000313" key="3">
    <source>
        <dbReference type="Proteomes" id="UP000239772"/>
    </source>
</evidence>
<dbReference type="InterPro" id="IPR004360">
    <property type="entry name" value="Glyas_Fos-R_dOase_dom"/>
</dbReference>
<dbReference type="InterPro" id="IPR037523">
    <property type="entry name" value="VOC_core"/>
</dbReference>
<organism evidence="2 3">
    <name type="scientific">Alsobacter soli</name>
    <dbReference type="NCBI Taxonomy" id="2109933"/>
    <lineage>
        <taxon>Bacteria</taxon>
        <taxon>Pseudomonadati</taxon>
        <taxon>Pseudomonadota</taxon>
        <taxon>Alphaproteobacteria</taxon>
        <taxon>Hyphomicrobiales</taxon>
        <taxon>Alsobacteraceae</taxon>
        <taxon>Alsobacter</taxon>
    </lineage>
</organism>
<comment type="caution">
    <text evidence="2">The sequence shown here is derived from an EMBL/GenBank/DDBJ whole genome shotgun (WGS) entry which is preliminary data.</text>
</comment>
<dbReference type="PROSITE" id="PS51819">
    <property type="entry name" value="VOC"/>
    <property type="match status" value="1"/>
</dbReference>
<keyword evidence="2" id="KW-0456">Lyase</keyword>
<dbReference type="RefSeq" id="WP_106337177.1">
    <property type="nucleotide sequence ID" value="NZ_PVZS01000011.1"/>
</dbReference>
<evidence type="ECO:0000313" key="2">
    <source>
        <dbReference type="EMBL" id="PSC04751.1"/>
    </source>
</evidence>
<protein>
    <submittedName>
        <fullName evidence="2">Lactoylglutathione lyase</fullName>
    </submittedName>
</protein>
<dbReference type="GO" id="GO:0016829">
    <property type="term" value="F:lyase activity"/>
    <property type="evidence" value="ECO:0007669"/>
    <property type="project" value="UniProtKB-KW"/>
</dbReference>
<dbReference type="Gene3D" id="3.10.180.10">
    <property type="entry name" value="2,3-Dihydroxybiphenyl 1,2-Dioxygenase, domain 1"/>
    <property type="match status" value="1"/>
</dbReference>
<dbReference type="AlphaFoldDB" id="A0A2T1HSW1"/>
<gene>
    <name evidence="2" type="ORF">SLNSH_11680</name>
</gene>
<reference evidence="3" key="1">
    <citation type="submission" date="2018-03" db="EMBL/GenBank/DDBJ databases">
        <authorList>
            <person name="Sun L."/>
            <person name="Liu H."/>
            <person name="Chen W."/>
            <person name="Huang K."/>
            <person name="Liu W."/>
            <person name="Gao X."/>
        </authorList>
    </citation>
    <scope>NUCLEOTIDE SEQUENCE [LARGE SCALE GENOMIC DNA]</scope>
    <source>
        <strain evidence="3">SH9</strain>
    </source>
</reference>
<dbReference type="OrthoDB" id="4725692at2"/>
<proteinExistence type="predicted"/>
<dbReference type="PANTHER" id="PTHR10374">
    <property type="entry name" value="LACTOYLGLUTATHIONE LYASE GLYOXALASE I"/>
    <property type="match status" value="1"/>
</dbReference>
<dbReference type="PANTHER" id="PTHR10374:SF30">
    <property type="entry name" value="LACTOYLGLUTATHIONE LYASE"/>
    <property type="match status" value="1"/>
</dbReference>
<dbReference type="SUPFAM" id="SSF54593">
    <property type="entry name" value="Glyoxalase/Bleomycin resistance protein/Dihydroxybiphenyl dioxygenase"/>
    <property type="match status" value="1"/>
</dbReference>
<keyword evidence="3" id="KW-1185">Reference proteome</keyword>
<accession>A0A2T1HSW1</accession>
<name>A0A2T1HSW1_9HYPH</name>
<feature type="domain" description="VOC" evidence="1">
    <location>
        <begin position="3"/>
        <end position="126"/>
    </location>
</feature>
<dbReference type="InterPro" id="IPR029068">
    <property type="entry name" value="Glyas_Bleomycin-R_OHBP_Dase"/>
</dbReference>